<accession>K5WXP0</accession>
<keyword evidence="2" id="KW-1185">Reference proteome</keyword>
<dbReference type="RefSeq" id="XP_007395588.1">
    <property type="nucleotide sequence ID" value="XM_007395526.1"/>
</dbReference>
<dbReference type="AlphaFoldDB" id="K5WXP0"/>
<dbReference type="InParanoid" id="K5WXP0"/>
<dbReference type="GeneID" id="18916379"/>
<reference evidence="1 2" key="1">
    <citation type="journal article" date="2012" name="BMC Genomics">
        <title>Comparative genomics of the white-rot fungi, Phanerochaete carnosa and P. chrysosporium, to elucidate the genetic basis of the distinct wood types they colonize.</title>
        <authorList>
            <person name="Suzuki H."/>
            <person name="MacDonald J."/>
            <person name="Syed K."/>
            <person name="Salamov A."/>
            <person name="Hori C."/>
            <person name="Aerts A."/>
            <person name="Henrissat B."/>
            <person name="Wiebenga A."/>
            <person name="vanKuyk P.A."/>
            <person name="Barry K."/>
            <person name="Lindquist E."/>
            <person name="LaButti K."/>
            <person name="Lapidus A."/>
            <person name="Lucas S."/>
            <person name="Coutinho P."/>
            <person name="Gong Y."/>
            <person name="Samejima M."/>
            <person name="Mahadevan R."/>
            <person name="Abou-Zaid M."/>
            <person name="de Vries R.P."/>
            <person name="Igarashi K."/>
            <person name="Yadav J.S."/>
            <person name="Grigoriev I.V."/>
            <person name="Master E.R."/>
        </authorList>
    </citation>
    <scope>NUCLEOTIDE SEQUENCE [LARGE SCALE GENOMIC DNA]</scope>
    <source>
        <strain evidence="1 2">HHB-10118-sp</strain>
    </source>
</reference>
<name>K5WXP0_PHACS</name>
<dbReference type="Proteomes" id="UP000008370">
    <property type="component" value="Unassembled WGS sequence"/>
</dbReference>
<dbReference type="HOGENOM" id="CLU_2321156_0_0_1"/>
<dbReference type="EMBL" id="JH930472">
    <property type="protein sequence ID" value="EKM55257.1"/>
    <property type="molecule type" value="Genomic_DNA"/>
</dbReference>
<organism evidence="1 2">
    <name type="scientific">Phanerochaete carnosa (strain HHB-10118-sp)</name>
    <name type="common">White-rot fungus</name>
    <name type="synonym">Peniophora carnosa</name>
    <dbReference type="NCBI Taxonomy" id="650164"/>
    <lineage>
        <taxon>Eukaryota</taxon>
        <taxon>Fungi</taxon>
        <taxon>Dikarya</taxon>
        <taxon>Basidiomycota</taxon>
        <taxon>Agaricomycotina</taxon>
        <taxon>Agaricomycetes</taxon>
        <taxon>Polyporales</taxon>
        <taxon>Phanerochaetaceae</taxon>
        <taxon>Phanerochaete</taxon>
    </lineage>
</organism>
<protein>
    <submittedName>
        <fullName evidence="1">Uncharacterized protein</fullName>
    </submittedName>
</protein>
<gene>
    <name evidence="1" type="ORF">PHACADRAFT_255743</name>
</gene>
<evidence type="ECO:0000313" key="1">
    <source>
        <dbReference type="EMBL" id="EKM55257.1"/>
    </source>
</evidence>
<proteinExistence type="predicted"/>
<sequence length="99" mass="10860">MQLPGIAAHGHHILQVLGRIPSTLYDCYAPHISHHISHHKLTRLMAATARGRCELAMRANVSVCELHRLRPADATKSAYASGCARRVHCSVNSRGENDS</sequence>
<dbReference type="KEGG" id="pco:PHACADRAFT_255743"/>
<evidence type="ECO:0000313" key="2">
    <source>
        <dbReference type="Proteomes" id="UP000008370"/>
    </source>
</evidence>